<evidence type="ECO:0000313" key="8">
    <source>
        <dbReference type="EMBL" id="CAE0270142.1"/>
    </source>
</evidence>
<dbReference type="EMBL" id="HBIB01049286">
    <property type="protein sequence ID" value="CAE0270146.1"/>
    <property type="molecule type" value="Transcribed_RNA"/>
</dbReference>
<reference evidence="10" key="1">
    <citation type="submission" date="2021-01" db="EMBL/GenBank/DDBJ databases">
        <authorList>
            <person name="Corre E."/>
            <person name="Pelletier E."/>
            <person name="Niang G."/>
            <person name="Scheremetjew M."/>
            <person name="Finn R."/>
            <person name="Kale V."/>
            <person name="Holt S."/>
            <person name="Cochrane G."/>
            <person name="Meng A."/>
            <person name="Brown T."/>
            <person name="Cohen L."/>
        </authorList>
    </citation>
    <scope>NUCLEOTIDE SEQUENCE</scope>
    <source>
        <strain evidence="10">NIES-2562</strain>
    </source>
</reference>
<evidence type="ECO:0000256" key="3">
    <source>
        <dbReference type="ARBA" id="ARBA00023212"/>
    </source>
</evidence>
<evidence type="ECO:0000256" key="4">
    <source>
        <dbReference type="ARBA" id="ARBA00035656"/>
    </source>
</evidence>
<feature type="region of interest" description="Disordered" evidence="6">
    <location>
        <begin position="183"/>
        <end position="213"/>
    </location>
</feature>
<dbReference type="EMBL" id="HBIB01049282">
    <property type="protein sequence ID" value="CAE0270142.1"/>
    <property type="molecule type" value="Transcribed_RNA"/>
</dbReference>
<keyword evidence="3" id="KW-0206">Cytoskeleton</keyword>
<evidence type="ECO:0000256" key="6">
    <source>
        <dbReference type="SAM" id="MobiDB-lite"/>
    </source>
</evidence>
<dbReference type="GO" id="GO:0005881">
    <property type="term" value="C:cytoplasmic microtubule"/>
    <property type="evidence" value="ECO:0007669"/>
    <property type="project" value="TreeGrafter"/>
</dbReference>
<evidence type="ECO:0000256" key="2">
    <source>
        <dbReference type="ARBA" id="ARBA00022490"/>
    </source>
</evidence>
<feature type="region of interest" description="Disordered" evidence="6">
    <location>
        <begin position="1"/>
        <end position="31"/>
    </location>
</feature>
<keyword evidence="2" id="KW-0963">Cytoplasm</keyword>
<feature type="region of interest" description="Disordered" evidence="6">
    <location>
        <begin position="67"/>
        <end position="103"/>
    </location>
</feature>
<dbReference type="AlphaFoldDB" id="A0A7S3GLF5"/>
<dbReference type="PANTHER" id="PTHR31144:SF1">
    <property type="entry name" value="UPF0602 PROTEIN C4ORF47"/>
    <property type="match status" value="1"/>
</dbReference>
<proteinExistence type="inferred from homology"/>
<dbReference type="EMBL" id="HBIB01049285">
    <property type="protein sequence ID" value="CAE0270145.1"/>
    <property type="molecule type" value="Transcribed_RNA"/>
</dbReference>
<dbReference type="GO" id="GO:0005813">
    <property type="term" value="C:centrosome"/>
    <property type="evidence" value="ECO:0007669"/>
    <property type="project" value="UniProtKB-SubCell"/>
</dbReference>
<evidence type="ECO:0000256" key="1">
    <source>
        <dbReference type="ARBA" id="ARBA00004300"/>
    </source>
</evidence>
<feature type="region of interest" description="Disordered" evidence="6">
    <location>
        <begin position="243"/>
        <end position="284"/>
    </location>
</feature>
<protein>
    <recommendedName>
        <fullName evidence="5">Cilia-and flagella-associated protein 96</fullName>
    </recommendedName>
</protein>
<organism evidence="10">
    <name type="scientific">Palpitomonas bilix</name>
    <dbReference type="NCBI Taxonomy" id="652834"/>
    <lineage>
        <taxon>Eukaryota</taxon>
        <taxon>Eukaryota incertae sedis</taxon>
    </lineage>
</organism>
<evidence type="ECO:0000313" key="7">
    <source>
        <dbReference type="EMBL" id="CAE0270139.1"/>
    </source>
</evidence>
<evidence type="ECO:0000313" key="9">
    <source>
        <dbReference type="EMBL" id="CAE0270145.1"/>
    </source>
</evidence>
<dbReference type="InterPro" id="IPR029358">
    <property type="entry name" value="CFAP96"/>
</dbReference>
<evidence type="ECO:0000256" key="5">
    <source>
        <dbReference type="ARBA" id="ARBA00035693"/>
    </source>
</evidence>
<comment type="similarity">
    <text evidence="4">Belongs to the CFAP96 family.</text>
</comment>
<evidence type="ECO:0000313" key="10">
    <source>
        <dbReference type="EMBL" id="CAE0270146.1"/>
    </source>
</evidence>
<accession>A0A7S3GLF5</accession>
<sequence length="284" mass="31616">MSTEFGEFDTRKYMPDPYADHHPPDGRHLGKQFSISDYQHQQYFSPPIFLAASQGDTYIDPGVPERKYQQMQKKRIISSRPFLPSSPPKRGPSSGTIGQNFPYIDEREQPVKRRGKDEFGKRQIVTGPLHREPIAYLSDPYDTKAEKAKREREANRARMSSAHPFKSMSNSRGTFSEFHYIPASGDDGGRGGTRSARASGVGGGEAGSRRASTAKARYGVFKPTSGTKAGMNGCFSTFEYTPEPYSDSKGFGRDLKAKNKLGGNWKPNSAHKSKATRPIESYSR</sequence>
<dbReference type="EMBL" id="HBIB01049279">
    <property type="protein sequence ID" value="CAE0270139.1"/>
    <property type="molecule type" value="Transcribed_RNA"/>
</dbReference>
<comment type="subcellular location">
    <subcellularLocation>
        <location evidence="1">Cytoplasm</location>
        <location evidence="1">Cytoskeleton</location>
        <location evidence="1">Microtubule organizing center</location>
        <location evidence="1">Centrosome</location>
    </subcellularLocation>
</comment>
<name>A0A7S3GLF5_9EUKA</name>
<dbReference type="PANTHER" id="PTHR31144">
    <property type="entry name" value="UPF0602 PROTEIN C4ORF47"/>
    <property type="match status" value="1"/>
</dbReference>
<gene>
    <name evidence="7" type="ORF">PBIL07802_LOCUS32494</name>
    <name evidence="8" type="ORF">PBIL07802_LOCUS32497</name>
    <name evidence="9" type="ORF">PBIL07802_LOCUS32500</name>
    <name evidence="10" type="ORF">PBIL07802_LOCUS32501</name>
</gene>
<dbReference type="Pfam" id="PF15239">
    <property type="entry name" value="CFAP96-like"/>
    <property type="match status" value="1"/>
</dbReference>
<feature type="compositionally biased region" description="Basic and acidic residues" evidence="6">
    <location>
        <begin position="8"/>
        <end position="28"/>
    </location>
</feature>